<evidence type="ECO:0000313" key="6">
    <source>
        <dbReference type="EMBL" id="MDR6969514.1"/>
    </source>
</evidence>
<organism evidence="6 7">
    <name type="scientific">Flavobacterium arsenatis</name>
    <dbReference type="NCBI Taxonomy" id="1484332"/>
    <lineage>
        <taxon>Bacteria</taxon>
        <taxon>Pseudomonadati</taxon>
        <taxon>Bacteroidota</taxon>
        <taxon>Flavobacteriia</taxon>
        <taxon>Flavobacteriales</taxon>
        <taxon>Flavobacteriaceae</taxon>
        <taxon>Flavobacterium</taxon>
    </lineage>
</organism>
<evidence type="ECO:0000256" key="1">
    <source>
        <dbReference type="ARBA" id="ARBA00022614"/>
    </source>
</evidence>
<dbReference type="EMBL" id="JAVDVI010000022">
    <property type="protein sequence ID" value="MDR6969514.1"/>
    <property type="molecule type" value="Genomic_DNA"/>
</dbReference>
<dbReference type="Pfam" id="PF24595">
    <property type="entry name" value="DUF7619"/>
    <property type="match status" value="1"/>
</dbReference>
<dbReference type="InterPro" id="IPR032675">
    <property type="entry name" value="LRR_dom_sf"/>
</dbReference>
<dbReference type="NCBIfam" id="TIGR04183">
    <property type="entry name" value="Por_Secre_tail"/>
    <property type="match status" value="1"/>
</dbReference>
<dbReference type="Proteomes" id="UP001255185">
    <property type="component" value="Unassembled WGS sequence"/>
</dbReference>
<dbReference type="InterPro" id="IPR050333">
    <property type="entry name" value="SLRP"/>
</dbReference>
<keyword evidence="1" id="KW-0433">Leucine-rich repeat</keyword>
<dbReference type="Gene3D" id="3.80.10.10">
    <property type="entry name" value="Ribonuclease Inhibitor"/>
    <property type="match status" value="1"/>
</dbReference>
<evidence type="ECO:0000259" key="5">
    <source>
        <dbReference type="Pfam" id="PF24595"/>
    </source>
</evidence>
<keyword evidence="2" id="KW-0732">Signal</keyword>
<evidence type="ECO:0000259" key="4">
    <source>
        <dbReference type="Pfam" id="PF18962"/>
    </source>
</evidence>
<dbReference type="InterPro" id="IPR055353">
    <property type="entry name" value="DUF7619"/>
</dbReference>
<dbReference type="NCBIfam" id="TIGR01451">
    <property type="entry name" value="B_ant_repeat"/>
    <property type="match status" value="1"/>
</dbReference>
<protein>
    <recommendedName>
        <fullName evidence="8">T9SS type A sorting domain-containing protein</fullName>
    </recommendedName>
</protein>
<evidence type="ECO:0000256" key="3">
    <source>
        <dbReference type="ARBA" id="ARBA00022737"/>
    </source>
</evidence>
<evidence type="ECO:0008006" key="8">
    <source>
        <dbReference type="Google" id="ProtNLM"/>
    </source>
</evidence>
<feature type="domain" description="DUF7619" evidence="5">
    <location>
        <begin position="570"/>
        <end position="700"/>
    </location>
</feature>
<reference evidence="6 7" key="1">
    <citation type="submission" date="2023-07" db="EMBL/GenBank/DDBJ databases">
        <title>Sorghum-associated microbial communities from plants grown in Nebraska, USA.</title>
        <authorList>
            <person name="Schachtman D."/>
        </authorList>
    </citation>
    <scope>NUCLEOTIDE SEQUENCE [LARGE SCALE GENOMIC DNA]</scope>
    <source>
        <strain evidence="6 7">3773</strain>
    </source>
</reference>
<dbReference type="InterPro" id="IPR026444">
    <property type="entry name" value="Secre_tail"/>
</dbReference>
<feature type="domain" description="Secretion system C-terminal sorting" evidence="4">
    <location>
        <begin position="717"/>
        <end position="787"/>
    </location>
</feature>
<name>A0ABU1TUF6_9FLAO</name>
<keyword evidence="7" id="KW-1185">Reference proteome</keyword>
<dbReference type="Pfam" id="PF18962">
    <property type="entry name" value="Por_Secre_tail"/>
    <property type="match status" value="1"/>
</dbReference>
<comment type="caution">
    <text evidence="6">The sequence shown here is derived from an EMBL/GenBank/DDBJ whole genome shotgun (WGS) entry which is preliminary data.</text>
</comment>
<gene>
    <name evidence="6" type="ORF">J2X31_003547</name>
</gene>
<dbReference type="PANTHER" id="PTHR45712">
    <property type="entry name" value="AGAP008170-PA"/>
    <property type="match status" value="1"/>
</dbReference>
<proteinExistence type="predicted"/>
<dbReference type="RefSeq" id="WP_310028666.1">
    <property type="nucleotide sequence ID" value="NZ_JAVDVI010000022.1"/>
</dbReference>
<dbReference type="PANTHER" id="PTHR45712:SF22">
    <property type="entry name" value="INSULIN-LIKE GROWTH FACTOR-BINDING PROTEIN COMPLEX ACID LABILE SUBUNIT"/>
    <property type="match status" value="1"/>
</dbReference>
<dbReference type="SUPFAM" id="SSF52047">
    <property type="entry name" value="RNI-like"/>
    <property type="match status" value="1"/>
</dbReference>
<sequence length="789" mass="86937">MKKLYFLVVVFVVGSMKAQNPNDIINIPDANFKSLLLSSSPFNDFAADENWAYISIDENGDGEIQESEALQVIYLDISVYIEEYEIENLGGLESFQNLRGLELIGMNMPNLEISLPNLETLGCNHCMMDTITLNLQNLKILFLYGGNLNSIDLSSLPLLEDLYLSGHPLNSIDISTLTSLEALSCEGSNITEIDLSNNPLLTSIGLGNNKLTSIDVSVCPLLKNLDIYTNELTTLDVSLNGDLEILNCGENQLTMLDVSNNYNLNTLGIGAGLNPIEKLFINNGNYYSYLFDYLPYPSFEGFPNLQYLCVNEENIALYQEQPYLSTNVELNSYCSFNPSGEFYVIEGGVSIDGNNNGCDISDSLYSHVKFHLTDGVTSGTYISKDTELYTILISDGTHTLSPIMENATYFNISPPTASVTFPETTSPFTQNFCITPNGLHPDLEVAILPTTPARPGFDVNYKLIIKNKGSIQQSGSISFVYNDVILDYIIAAPLFTTQAEGLLSWAFANLEPFETREINITLNVNSPMENPAVNGGDVLNYTATITSDQVDELPLDNTFSLPQIVVNSFDPNDKTCLEGTAITPDMIGKYVHYMIRFENTGTFAAENIVVKDMIDTAKFDVSSLVALNGSHPYVTRITGNKVEFIFEGINLPFDDANNDGYVVFKIKTLPTLVLGDSFSNTASIYFDFNHPIVTEPAVTTFAVLGTEDFVFNNYFTLYPNPTNGILNITSKRDIELQSISIYNVLGQMVVSVPNAKGVNNVDVSSLSTGNYFIKVVSDRGTSNAKFIKQ</sequence>
<evidence type="ECO:0000313" key="7">
    <source>
        <dbReference type="Proteomes" id="UP001255185"/>
    </source>
</evidence>
<accession>A0ABU1TUF6</accession>
<keyword evidence="3" id="KW-0677">Repeat</keyword>
<evidence type="ECO:0000256" key="2">
    <source>
        <dbReference type="ARBA" id="ARBA00022729"/>
    </source>
</evidence>
<dbReference type="InterPro" id="IPR047589">
    <property type="entry name" value="DUF11_rpt"/>
</dbReference>